<evidence type="ECO:0000313" key="2">
    <source>
        <dbReference type="Proteomes" id="UP000295558"/>
    </source>
</evidence>
<dbReference type="EMBL" id="SNZK01000006">
    <property type="protein sequence ID" value="TDR52903.1"/>
    <property type="molecule type" value="Genomic_DNA"/>
</dbReference>
<reference evidence="1 2" key="1">
    <citation type="submission" date="2019-03" db="EMBL/GenBank/DDBJ databases">
        <title>Genomic Encyclopedia of Type Strains, Phase III (KMG-III): the genomes of soil and plant-associated and newly described type strains.</title>
        <authorList>
            <person name="Whitman W."/>
        </authorList>
    </citation>
    <scope>NUCLEOTIDE SEQUENCE [LARGE SCALE GENOMIC DNA]</scope>
    <source>
        <strain evidence="1 2">CECT 7972</strain>
    </source>
</reference>
<gene>
    <name evidence="1" type="ORF">DFP96_106110</name>
</gene>
<keyword evidence="2" id="KW-1185">Reference proteome</keyword>
<name>A0A4R6ZKL2_9LIST</name>
<organism evidence="1 2">
    <name type="scientific">Listeria rocourtiae</name>
    <dbReference type="NCBI Taxonomy" id="647910"/>
    <lineage>
        <taxon>Bacteria</taxon>
        <taxon>Bacillati</taxon>
        <taxon>Bacillota</taxon>
        <taxon>Bacilli</taxon>
        <taxon>Bacillales</taxon>
        <taxon>Listeriaceae</taxon>
        <taxon>Listeria</taxon>
    </lineage>
</organism>
<accession>A0A4R6ZKL2</accession>
<dbReference type="STRING" id="1265846.PROCOU_02959"/>
<comment type="caution">
    <text evidence="1">The sequence shown here is derived from an EMBL/GenBank/DDBJ whole genome shotgun (WGS) entry which is preliminary data.</text>
</comment>
<sequence length="53" mass="6264">MREIECRANDFLFNSGLVGLINIVGKENIRIDGQSIFFDVRLLFRKSKKHIRR</sequence>
<dbReference type="AlphaFoldDB" id="A0A4R6ZKL2"/>
<evidence type="ECO:0000313" key="1">
    <source>
        <dbReference type="EMBL" id="TDR52903.1"/>
    </source>
</evidence>
<proteinExistence type="predicted"/>
<protein>
    <submittedName>
        <fullName evidence="1">Uncharacterized protein</fullName>
    </submittedName>
</protein>
<dbReference type="Proteomes" id="UP000295558">
    <property type="component" value="Unassembled WGS sequence"/>
</dbReference>